<name>A0ABD1YDR6_9MARC</name>
<organism evidence="2 3">
    <name type="scientific">Riccia fluitans</name>
    <dbReference type="NCBI Taxonomy" id="41844"/>
    <lineage>
        <taxon>Eukaryota</taxon>
        <taxon>Viridiplantae</taxon>
        <taxon>Streptophyta</taxon>
        <taxon>Embryophyta</taxon>
        <taxon>Marchantiophyta</taxon>
        <taxon>Marchantiopsida</taxon>
        <taxon>Marchantiidae</taxon>
        <taxon>Marchantiales</taxon>
        <taxon>Ricciaceae</taxon>
        <taxon>Riccia</taxon>
    </lineage>
</organism>
<evidence type="ECO:0000313" key="2">
    <source>
        <dbReference type="EMBL" id="KAL2628877.1"/>
    </source>
</evidence>
<comment type="caution">
    <text evidence="2">The sequence shown here is derived from an EMBL/GenBank/DDBJ whole genome shotgun (WGS) entry which is preliminary data.</text>
</comment>
<keyword evidence="3" id="KW-1185">Reference proteome</keyword>
<accession>A0ABD1YDR6</accession>
<evidence type="ECO:0000313" key="3">
    <source>
        <dbReference type="Proteomes" id="UP001605036"/>
    </source>
</evidence>
<reference evidence="2 3" key="1">
    <citation type="submission" date="2024-09" db="EMBL/GenBank/DDBJ databases">
        <title>Chromosome-scale assembly of Riccia fluitans.</title>
        <authorList>
            <person name="Paukszto L."/>
            <person name="Sawicki J."/>
            <person name="Karawczyk K."/>
            <person name="Piernik-Szablinska J."/>
            <person name="Szczecinska M."/>
            <person name="Mazdziarz M."/>
        </authorList>
    </citation>
    <scope>NUCLEOTIDE SEQUENCE [LARGE SCALE GENOMIC DNA]</scope>
    <source>
        <strain evidence="2">Rf_01</strain>
        <tissue evidence="2">Aerial parts of the thallus</tissue>
    </source>
</reference>
<evidence type="ECO:0000256" key="1">
    <source>
        <dbReference type="SAM" id="MobiDB-lite"/>
    </source>
</evidence>
<dbReference type="Proteomes" id="UP001605036">
    <property type="component" value="Unassembled WGS sequence"/>
</dbReference>
<feature type="compositionally biased region" description="Basic and acidic residues" evidence="1">
    <location>
        <begin position="11"/>
        <end position="20"/>
    </location>
</feature>
<feature type="compositionally biased region" description="Polar residues" evidence="1">
    <location>
        <begin position="117"/>
        <end position="136"/>
    </location>
</feature>
<dbReference type="AlphaFoldDB" id="A0ABD1YDR6"/>
<feature type="region of interest" description="Disordered" evidence="1">
    <location>
        <begin position="1"/>
        <end position="31"/>
    </location>
</feature>
<sequence length="148" mass="16056">MDTTEGGALVEDDRSSRIGERQGSQPRMRGATQTLLPFSDVAQPLERPNFTGLGVSEAKKRLVDQSVGAEFFLQHRKKLSRASREPVDEEEAMVQAWWEGAREPGEPIGTKQDRTEGTNSTSVVRDSPSSVATATTPLEGGPATSQSR</sequence>
<gene>
    <name evidence="2" type="ORF">R1flu_013563</name>
</gene>
<feature type="compositionally biased region" description="Basic and acidic residues" evidence="1">
    <location>
        <begin position="100"/>
        <end position="116"/>
    </location>
</feature>
<protein>
    <submittedName>
        <fullName evidence="2">Uncharacterized protein</fullName>
    </submittedName>
</protein>
<feature type="region of interest" description="Disordered" evidence="1">
    <location>
        <begin position="98"/>
        <end position="148"/>
    </location>
</feature>
<dbReference type="EMBL" id="JBHFFA010000004">
    <property type="protein sequence ID" value="KAL2628877.1"/>
    <property type="molecule type" value="Genomic_DNA"/>
</dbReference>
<proteinExistence type="predicted"/>